<feature type="region of interest" description="Disordered" evidence="1">
    <location>
        <begin position="49"/>
        <end position="98"/>
    </location>
</feature>
<gene>
    <name evidence="2" type="ORF">SGA01_13440</name>
</gene>
<accession>A0A4Y3REF0</accession>
<keyword evidence="3" id="KW-1185">Reference proteome</keyword>
<comment type="caution">
    <text evidence="2">The sequence shown here is derived from an EMBL/GenBank/DDBJ whole genome shotgun (WGS) entry which is preliminary data.</text>
</comment>
<dbReference type="Proteomes" id="UP000315226">
    <property type="component" value="Unassembled WGS sequence"/>
</dbReference>
<evidence type="ECO:0000313" key="3">
    <source>
        <dbReference type="Proteomes" id="UP000315226"/>
    </source>
</evidence>
<sequence length="129" mass="12512">MVEDVGVGVEGVVGGEVGQGLGDPCEGVVRGVDETGAFVEGADAGGQVTGVGADAVRGSPDRGDGPVAGRRCGQPRGDEEGGVASGQLAGGDAAAGHRDAADAYAHMHSAIGFGLGRQFGGHFGIKAVR</sequence>
<evidence type="ECO:0000256" key="1">
    <source>
        <dbReference type="SAM" id="MobiDB-lite"/>
    </source>
</evidence>
<proteinExistence type="predicted"/>
<protein>
    <submittedName>
        <fullName evidence="2">Uncharacterized protein</fullName>
    </submittedName>
</protein>
<dbReference type="EMBL" id="BJMN01000009">
    <property type="protein sequence ID" value="GEB55739.1"/>
    <property type="molecule type" value="Genomic_DNA"/>
</dbReference>
<name>A0A4Y3REF0_9ACTN</name>
<evidence type="ECO:0000313" key="2">
    <source>
        <dbReference type="EMBL" id="GEB55739.1"/>
    </source>
</evidence>
<reference evidence="2 3" key="1">
    <citation type="submission" date="2019-06" db="EMBL/GenBank/DDBJ databases">
        <title>Whole genome shotgun sequence of Streptomyces gardneri NBRC 12865.</title>
        <authorList>
            <person name="Hosoyama A."/>
            <person name="Uohara A."/>
            <person name="Ohji S."/>
            <person name="Ichikawa N."/>
        </authorList>
    </citation>
    <scope>NUCLEOTIDE SEQUENCE [LARGE SCALE GENOMIC DNA]</scope>
    <source>
        <strain evidence="2 3">NBRC 12865</strain>
    </source>
</reference>
<organism evidence="2 3">
    <name type="scientific">Streptomyces gardneri</name>
    <dbReference type="NCBI Taxonomy" id="66892"/>
    <lineage>
        <taxon>Bacteria</taxon>
        <taxon>Bacillati</taxon>
        <taxon>Actinomycetota</taxon>
        <taxon>Actinomycetes</taxon>
        <taxon>Kitasatosporales</taxon>
        <taxon>Streptomycetaceae</taxon>
        <taxon>Streptomyces</taxon>
    </lineage>
</organism>
<dbReference type="AlphaFoldDB" id="A0A4Y3REF0"/>